<dbReference type="Pfam" id="PF08269">
    <property type="entry name" value="dCache_2"/>
    <property type="match status" value="1"/>
</dbReference>
<keyword evidence="4 9" id="KW-1133">Transmembrane helix</keyword>
<evidence type="ECO:0000256" key="9">
    <source>
        <dbReference type="SAM" id="Phobius"/>
    </source>
</evidence>
<dbReference type="Gene3D" id="1.10.287.950">
    <property type="entry name" value="Methyl-accepting chemotaxis protein"/>
    <property type="match status" value="1"/>
</dbReference>
<evidence type="ECO:0000313" key="11">
    <source>
        <dbReference type="EMBL" id="MBX7490741.1"/>
    </source>
</evidence>
<keyword evidence="12" id="KW-1185">Reference proteome</keyword>
<dbReference type="PROSITE" id="PS50111">
    <property type="entry name" value="CHEMOTAXIS_TRANSDUC_2"/>
    <property type="match status" value="1"/>
</dbReference>
<name>A0ABS7JMW7_9HELI</name>
<dbReference type="SMART" id="SM00283">
    <property type="entry name" value="MA"/>
    <property type="match status" value="1"/>
</dbReference>
<evidence type="ECO:0000256" key="4">
    <source>
        <dbReference type="ARBA" id="ARBA00022989"/>
    </source>
</evidence>
<evidence type="ECO:0000256" key="2">
    <source>
        <dbReference type="ARBA" id="ARBA00022475"/>
    </source>
</evidence>
<dbReference type="RefSeq" id="WP_221532052.1">
    <property type="nucleotide sequence ID" value="NZ_JAIGYP010000005.1"/>
</dbReference>
<sequence>MFKNMKMETKLIALVSVSFLLTLITILTLSSILRNATHKETTQLLEQQIKEKLKVSVDSLAKSIAEAIKDLSSDEEKIKKMNEILGDIYFEDDKSGYFFVYREHLSVAYPAYFQHLVGKDYYNHKDSNGVYLIRELFNKAKEGGGYVNYIWPKNHSNQVIEAPKVSYSHFIPDGSNKFWLASGVYIDNIEATVSLIDQQFTKYVYWIIGISIFIYLIVFIPLVFLILQSFVYSIKILSDGLLGFFLFLNRQADVPPTISLKTKDRLGKMAEAINTNIVNTQKSLALDTQLIEESLEITKNIGQGDLTKRIHKHSNNPQLNALKDSLNYVLNTLEQKIGKNLNTIQDLFECYKNLDFTKSIEEATGEVEKSANLLGNEMRENLKYSSQSANNLEKNSNTLTTRMQDLIATIQNQSEHLAKCVKNTNNIYESMHNINQKNSEIIKQAEDTKNIIKIIAEIADQTNLLALNAAIEAARAGEHGRGFAVVADEVRKLAERTSKSLSEIEANINILTQGINDIGGNLENQSQNIEEIYTLMQETESANQENTSIATDTNSVAQSIQNIANEIYADISKKKF</sequence>
<evidence type="ECO:0000259" key="10">
    <source>
        <dbReference type="PROSITE" id="PS50111"/>
    </source>
</evidence>
<protein>
    <submittedName>
        <fullName evidence="11">Cache domain-containing protein</fullName>
    </submittedName>
</protein>
<keyword evidence="3 9" id="KW-0812">Transmembrane</keyword>
<evidence type="ECO:0000256" key="8">
    <source>
        <dbReference type="SAM" id="Coils"/>
    </source>
</evidence>
<feature type="domain" description="Methyl-accepting transducer" evidence="10">
    <location>
        <begin position="356"/>
        <end position="566"/>
    </location>
</feature>
<keyword evidence="8" id="KW-0175">Coiled coil</keyword>
<dbReference type="InterPro" id="IPR004010">
    <property type="entry name" value="Double_Cache_2"/>
</dbReference>
<evidence type="ECO:0000256" key="3">
    <source>
        <dbReference type="ARBA" id="ARBA00022692"/>
    </source>
</evidence>
<feature type="coiled-coil region" evidence="8">
    <location>
        <begin position="487"/>
        <end position="542"/>
    </location>
</feature>
<evidence type="ECO:0000313" key="12">
    <source>
        <dbReference type="Proteomes" id="UP000700059"/>
    </source>
</evidence>
<dbReference type="InterPro" id="IPR033480">
    <property type="entry name" value="sCache_2"/>
</dbReference>
<accession>A0ABS7JMW7</accession>
<proteinExistence type="predicted"/>
<evidence type="ECO:0000256" key="1">
    <source>
        <dbReference type="ARBA" id="ARBA00004651"/>
    </source>
</evidence>
<feature type="transmembrane region" description="Helical" evidence="9">
    <location>
        <begin position="203"/>
        <end position="227"/>
    </location>
</feature>
<dbReference type="InterPro" id="IPR004089">
    <property type="entry name" value="MCPsignal_dom"/>
</dbReference>
<dbReference type="SUPFAM" id="SSF58104">
    <property type="entry name" value="Methyl-accepting chemotaxis protein (MCP) signaling domain"/>
    <property type="match status" value="1"/>
</dbReference>
<keyword evidence="5 9" id="KW-0472">Membrane</keyword>
<comment type="caution">
    <text evidence="11">The sequence shown here is derived from an EMBL/GenBank/DDBJ whole genome shotgun (WGS) entry which is preliminary data.</text>
</comment>
<dbReference type="EMBL" id="JAIGYQ010000005">
    <property type="protein sequence ID" value="MBX7490741.1"/>
    <property type="molecule type" value="Genomic_DNA"/>
</dbReference>
<dbReference type="SMART" id="SM01049">
    <property type="entry name" value="Cache_2"/>
    <property type="match status" value="1"/>
</dbReference>
<dbReference type="Proteomes" id="UP000700059">
    <property type="component" value="Unassembled WGS sequence"/>
</dbReference>
<evidence type="ECO:0000256" key="7">
    <source>
        <dbReference type="PROSITE-ProRule" id="PRU00284"/>
    </source>
</evidence>
<dbReference type="Pfam" id="PF00015">
    <property type="entry name" value="MCPsignal"/>
    <property type="match status" value="1"/>
</dbReference>
<evidence type="ECO:0000256" key="6">
    <source>
        <dbReference type="ARBA" id="ARBA00023224"/>
    </source>
</evidence>
<keyword evidence="2" id="KW-1003">Cell membrane</keyword>
<dbReference type="Gene3D" id="3.30.450.20">
    <property type="entry name" value="PAS domain"/>
    <property type="match status" value="1"/>
</dbReference>
<keyword evidence="6 7" id="KW-0807">Transducer</keyword>
<evidence type="ECO:0000256" key="5">
    <source>
        <dbReference type="ARBA" id="ARBA00023136"/>
    </source>
</evidence>
<gene>
    <name evidence="11" type="ORF">K4G57_04590</name>
</gene>
<comment type="subcellular location">
    <subcellularLocation>
        <location evidence="1">Cell membrane</location>
        <topology evidence="1">Multi-pass membrane protein</topology>
    </subcellularLocation>
</comment>
<dbReference type="PANTHER" id="PTHR32089:SF112">
    <property type="entry name" value="LYSOZYME-LIKE PROTEIN-RELATED"/>
    <property type="match status" value="1"/>
</dbReference>
<organism evidence="11 12">
    <name type="scientific">Helicobacter turcicus</name>
    <dbReference type="NCBI Taxonomy" id="2867412"/>
    <lineage>
        <taxon>Bacteria</taxon>
        <taxon>Pseudomonadati</taxon>
        <taxon>Campylobacterota</taxon>
        <taxon>Epsilonproteobacteria</taxon>
        <taxon>Campylobacterales</taxon>
        <taxon>Helicobacteraceae</taxon>
        <taxon>Helicobacter</taxon>
    </lineage>
</organism>
<reference evidence="11 12" key="1">
    <citation type="submission" date="2021-08" db="EMBL/GenBank/DDBJ databases">
        <title>Helicobacter spp. isolated from feces of Anatolian Ground Squirrel (Spermophilus xanthoprymnus) in Turkey.</title>
        <authorList>
            <person name="Aydin F."/>
            <person name="Abay S."/>
            <person name="Kayman T."/>
            <person name="Karakaya E."/>
            <person name="Saticioglu I.B."/>
        </authorList>
    </citation>
    <scope>NUCLEOTIDE SEQUENCE [LARGE SCALE GENOMIC DNA]</scope>
    <source>
        <strain evidence="11 12">Faydin-H70</strain>
    </source>
</reference>
<dbReference type="PANTHER" id="PTHR32089">
    <property type="entry name" value="METHYL-ACCEPTING CHEMOTAXIS PROTEIN MCPB"/>
    <property type="match status" value="1"/>
</dbReference>